<feature type="region of interest" description="Disordered" evidence="1">
    <location>
        <begin position="352"/>
        <end position="436"/>
    </location>
</feature>
<reference evidence="5" key="1">
    <citation type="journal article" date="2011" name="Genome Biol.">
        <title>Comparative and functional genomics provide insights into the pathogenicity of dermatophytic fungi.</title>
        <authorList>
            <person name="Burmester A."/>
            <person name="Shelest E."/>
            <person name="Gloeckner G."/>
            <person name="Heddergott C."/>
            <person name="Schindler S."/>
            <person name="Staib P."/>
            <person name="Heidel A."/>
            <person name="Felder M."/>
            <person name="Petzold A."/>
            <person name="Szafranski K."/>
            <person name="Feuermann M."/>
            <person name="Pedruzzi I."/>
            <person name="Priebe S."/>
            <person name="Groth M."/>
            <person name="Winkler R."/>
            <person name="Li W."/>
            <person name="Kniemeyer O."/>
            <person name="Schroeckh V."/>
            <person name="Hertweck C."/>
            <person name="Hube B."/>
            <person name="White T.C."/>
            <person name="Platzer M."/>
            <person name="Guthke R."/>
            <person name="Heitman J."/>
            <person name="Woestemeyer J."/>
            <person name="Zipfel P.F."/>
            <person name="Monod M."/>
            <person name="Brakhage A.A."/>
        </authorList>
    </citation>
    <scope>NUCLEOTIDE SEQUENCE [LARGE SCALE GENOMIC DNA]</scope>
    <source>
        <strain evidence="5">HKI 0517</strain>
    </source>
</reference>
<dbReference type="GeneID" id="9580928"/>
<dbReference type="GO" id="GO:0005737">
    <property type="term" value="C:cytoplasm"/>
    <property type="evidence" value="ECO:0007669"/>
    <property type="project" value="TreeGrafter"/>
</dbReference>
<dbReference type="InterPro" id="IPR013752">
    <property type="entry name" value="KPA_reductase"/>
</dbReference>
<accession>D4D8R0</accession>
<evidence type="ECO:0000313" key="5">
    <source>
        <dbReference type="Proteomes" id="UP000008383"/>
    </source>
</evidence>
<organism evidence="4 5">
    <name type="scientific">Trichophyton verrucosum (strain HKI 0517)</name>
    <dbReference type="NCBI Taxonomy" id="663202"/>
    <lineage>
        <taxon>Eukaryota</taxon>
        <taxon>Fungi</taxon>
        <taxon>Dikarya</taxon>
        <taxon>Ascomycota</taxon>
        <taxon>Pezizomycotina</taxon>
        <taxon>Eurotiomycetes</taxon>
        <taxon>Eurotiomycetidae</taxon>
        <taxon>Onygenales</taxon>
        <taxon>Arthrodermataceae</taxon>
        <taxon>Trichophyton</taxon>
    </lineage>
</organism>
<feature type="region of interest" description="Disordered" evidence="1">
    <location>
        <begin position="453"/>
        <end position="474"/>
    </location>
</feature>
<comment type="caution">
    <text evidence="4">The sequence shown here is derived from an EMBL/GenBank/DDBJ whole genome shotgun (WGS) entry which is preliminary data.</text>
</comment>
<dbReference type="FunFam" id="1.10.1040.10:FF:000017">
    <property type="entry name" value="2-dehydropantoate 2-reductase"/>
    <property type="match status" value="1"/>
</dbReference>
<keyword evidence="5" id="KW-1185">Reference proteome</keyword>
<dbReference type="KEGG" id="tve:TRV_03497"/>
<dbReference type="Gene3D" id="1.10.1040.10">
    <property type="entry name" value="N-(1-d-carboxylethyl)-l-norvaline Dehydrogenase, domain 2"/>
    <property type="match status" value="1"/>
</dbReference>
<evidence type="ECO:0000313" key="4">
    <source>
        <dbReference type="EMBL" id="EFE41753.1"/>
    </source>
</evidence>
<dbReference type="InterPro" id="IPR051402">
    <property type="entry name" value="KPR-Related"/>
</dbReference>
<protein>
    <submittedName>
        <fullName evidence="4">2-dehydropantoate 2-reductase</fullName>
    </submittedName>
</protein>
<evidence type="ECO:0000259" key="2">
    <source>
        <dbReference type="Pfam" id="PF02558"/>
    </source>
</evidence>
<dbReference type="InterPro" id="IPR013332">
    <property type="entry name" value="KPR_N"/>
</dbReference>
<feature type="domain" description="Ketopantoate reductase C-terminal" evidence="3">
    <location>
        <begin position="225"/>
        <end position="348"/>
    </location>
</feature>
<sequence length="779" mass="84965">MAPSPPRLRILSVGGNAVSAFLSWRLQATHSCDVTLVWKSSFESVQQYGISFKYGYSLSTLRSRLGGYLGWLTLIVKIRSKVFGNERFKPRHVVRTPEEGASISSSYDYVILCVKALPDIYDLAGVIESVVTPQHTCILVNTTSTIGIEAHLEQRFPKNVVLSLVSAVDIVQTGASEFEHTSSTDLWVGPASKNAMIPTAIQNDMAAALAITLGTAQVNCKVSENILQQQYDRMIGPIAFYPISVLFETPNHSQLLEKVGVRQMVSDVLDELIALAKSQGCTFADDFKEKTIQAMTAPTENPSIMYQDFQARRPMEIETYLGAPVKMATENGVKIPRIETLYAMLHHINITNQNRQPPTEPSSPVVTLPPRVSSAPSRPPMNGAPRGGGNFRGQPPPPRRGPSSMANNPRPLPPQANGHGPRAPKQGMPRDLSYEDPSLDEFSHLVLYEDGQDDAQSQHGGYNGHTNGGPSPSELALKERELMLRQREIALREQEIQMRRRGAGVARAPSVRGGFDDDDEDGYDLDHRSPAIPQIDPDNFDMMSVTSRRNRKTPTTPAKEFRKNPEMNSSRPPSVFSRHFGAGRHRASARIMEEIPGVHDSLLDNPMMSYSSNRYGNVDRREMHNESRANSLTASRMGEMGHGTFPPSRRTSQSPGNPSLPNGRMGRPGTGPEGGQMPLPNGMGHSGRPSPPGMMKAPVPRHPPGQGNAIMPHQVEQHVGVSNHPYPPKGPSNVRSLTGSASASAESGDSGASAHIDSENSAYSSQSSLDPVHRGHAVR</sequence>
<dbReference type="HOGENOM" id="CLU_021479_0_0_1"/>
<dbReference type="InterPro" id="IPR008927">
    <property type="entry name" value="6-PGluconate_DH-like_C_sf"/>
</dbReference>
<dbReference type="SUPFAM" id="SSF48179">
    <property type="entry name" value="6-phosphogluconate dehydrogenase C-terminal domain-like"/>
    <property type="match status" value="1"/>
</dbReference>
<feature type="domain" description="Ketopantoate reductase N-terminal" evidence="2">
    <location>
        <begin position="77"/>
        <end position="192"/>
    </location>
</feature>
<proteinExistence type="predicted"/>
<feature type="compositionally biased region" description="Polar residues" evidence="1">
    <location>
        <begin position="352"/>
        <end position="365"/>
    </location>
</feature>
<feature type="compositionally biased region" description="Polar residues" evidence="1">
    <location>
        <begin position="759"/>
        <end position="769"/>
    </location>
</feature>
<feature type="compositionally biased region" description="Basic and acidic residues" evidence="1">
    <location>
        <begin position="617"/>
        <end position="627"/>
    </location>
</feature>
<feature type="region of interest" description="Disordered" evidence="1">
    <location>
        <begin position="501"/>
        <end position="522"/>
    </location>
</feature>
<dbReference type="PANTHER" id="PTHR21708">
    <property type="entry name" value="PROBABLE 2-DEHYDROPANTOATE 2-REDUCTASE"/>
    <property type="match status" value="1"/>
</dbReference>
<evidence type="ECO:0000259" key="3">
    <source>
        <dbReference type="Pfam" id="PF08546"/>
    </source>
</evidence>
<evidence type="ECO:0000256" key="1">
    <source>
        <dbReference type="SAM" id="MobiDB-lite"/>
    </source>
</evidence>
<dbReference type="Pfam" id="PF02558">
    <property type="entry name" value="ApbA"/>
    <property type="match status" value="1"/>
</dbReference>
<dbReference type="OrthoDB" id="5302359at2759"/>
<gene>
    <name evidence="4" type="ORF">TRV_03497</name>
</gene>
<dbReference type="InterPro" id="IPR013328">
    <property type="entry name" value="6PGD_dom2"/>
</dbReference>
<dbReference type="Gene3D" id="3.40.50.720">
    <property type="entry name" value="NAD(P)-binding Rossmann-like Domain"/>
    <property type="match status" value="1"/>
</dbReference>
<dbReference type="EMBL" id="ACYE01000181">
    <property type="protein sequence ID" value="EFE41753.1"/>
    <property type="molecule type" value="Genomic_DNA"/>
</dbReference>
<dbReference type="RefSeq" id="XP_003022371.1">
    <property type="nucleotide sequence ID" value="XM_003022325.1"/>
</dbReference>
<feature type="region of interest" description="Disordered" evidence="1">
    <location>
        <begin position="548"/>
        <end position="578"/>
    </location>
</feature>
<feature type="compositionally biased region" description="Polar residues" evidence="1">
    <location>
        <begin position="649"/>
        <end position="660"/>
    </location>
</feature>
<feature type="compositionally biased region" description="Low complexity" evidence="1">
    <location>
        <begin position="739"/>
        <end position="754"/>
    </location>
</feature>
<dbReference type="Pfam" id="PF08546">
    <property type="entry name" value="ApbA_C"/>
    <property type="match status" value="1"/>
</dbReference>
<dbReference type="PANTHER" id="PTHR21708:SF25">
    <property type="entry name" value="PROTEIN PAM1-RELATED"/>
    <property type="match status" value="1"/>
</dbReference>
<dbReference type="Proteomes" id="UP000008383">
    <property type="component" value="Unassembled WGS sequence"/>
</dbReference>
<dbReference type="AlphaFoldDB" id="D4D8R0"/>
<feature type="region of interest" description="Disordered" evidence="1">
    <location>
        <begin position="613"/>
        <end position="779"/>
    </location>
</feature>
<name>D4D8R0_TRIVH</name>